<evidence type="ECO:0000313" key="12">
    <source>
        <dbReference type="Proteomes" id="UP000198406"/>
    </source>
</evidence>
<keyword evidence="5" id="KW-0378">Hydrolase</keyword>
<keyword evidence="12" id="KW-1185">Reference proteome</keyword>
<feature type="chain" id="PRO_5012373917" description="Peptidase M43 pregnancy-associated plasma-A domain-containing protein" evidence="9">
    <location>
        <begin position="19"/>
        <end position="286"/>
    </location>
</feature>
<reference evidence="11 12" key="1">
    <citation type="journal article" date="2015" name="Plant Cell">
        <title>Oil accumulation by the oleaginous diatom Fistulifera solaris as revealed by the genome and transcriptome.</title>
        <authorList>
            <person name="Tanaka T."/>
            <person name="Maeda Y."/>
            <person name="Veluchamy A."/>
            <person name="Tanaka M."/>
            <person name="Abida H."/>
            <person name="Marechal E."/>
            <person name="Bowler C."/>
            <person name="Muto M."/>
            <person name="Sunaga Y."/>
            <person name="Tanaka M."/>
            <person name="Yoshino T."/>
            <person name="Taniguchi T."/>
            <person name="Fukuda Y."/>
            <person name="Nemoto M."/>
            <person name="Matsumoto M."/>
            <person name="Wong P.S."/>
            <person name="Aburatani S."/>
            <person name="Fujibuchi W."/>
        </authorList>
    </citation>
    <scope>NUCLEOTIDE SEQUENCE [LARGE SCALE GENOMIC DNA]</scope>
    <source>
        <strain evidence="11 12">JPCC DA0580</strain>
    </source>
</reference>
<evidence type="ECO:0000256" key="8">
    <source>
        <dbReference type="ARBA" id="ARBA00023157"/>
    </source>
</evidence>
<comment type="similarity">
    <text evidence="1">Belongs to the peptidase M43B family.</text>
</comment>
<dbReference type="Gene3D" id="3.40.390.10">
    <property type="entry name" value="Collagenase (Catalytic Domain)"/>
    <property type="match status" value="1"/>
</dbReference>
<name>A0A1Z5KPC1_FISSO</name>
<evidence type="ECO:0000313" key="11">
    <source>
        <dbReference type="EMBL" id="GAX27965.1"/>
    </source>
</evidence>
<evidence type="ECO:0000256" key="3">
    <source>
        <dbReference type="ARBA" id="ARBA00022723"/>
    </source>
</evidence>
<evidence type="ECO:0000256" key="6">
    <source>
        <dbReference type="ARBA" id="ARBA00022833"/>
    </source>
</evidence>
<dbReference type="GO" id="GO:0006508">
    <property type="term" value="P:proteolysis"/>
    <property type="evidence" value="ECO:0007669"/>
    <property type="project" value="UniProtKB-KW"/>
</dbReference>
<dbReference type="AlphaFoldDB" id="A0A1Z5KPC1"/>
<keyword evidence="6" id="KW-0862">Zinc</keyword>
<evidence type="ECO:0000256" key="9">
    <source>
        <dbReference type="SAM" id="SignalP"/>
    </source>
</evidence>
<keyword evidence="2" id="KW-0645">Protease</keyword>
<dbReference type="InterPro" id="IPR008754">
    <property type="entry name" value="Peptidase_M43"/>
</dbReference>
<dbReference type="EMBL" id="BDSP01000262">
    <property type="protein sequence ID" value="GAX27965.1"/>
    <property type="molecule type" value="Genomic_DNA"/>
</dbReference>
<keyword evidence="3" id="KW-0479">Metal-binding</keyword>
<sequence length="286" mass="31874">MKAVSVILLYFAVAVVCSHDHFDSSPSCGYRAPDVAAIQAMAHRERHLQASTPSPRALFRCEACRGGSRFRTIDTYIHVIQMMNRTGHLPDAVLEESIQVTNELLLSTGFQLKVVSTKRITNDVWYLSESQSDEEMDMGHQLKQGGLDTLNIYYKAAIVDGDRVCGYANLADDAVYWPEDDGVVIDMRCATNKTILAHEFGHWMNLLHTFDGGCFPGDLVDDTNGQAMPMRYLSDECPDPLPDTCPDAGFDPLDNIMDYAPSGCGDIFTPGQVQRMQNAWRNIRRA</sequence>
<dbReference type="GO" id="GO:0008237">
    <property type="term" value="F:metallopeptidase activity"/>
    <property type="evidence" value="ECO:0007669"/>
    <property type="project" value="UniProtKB-KW"/>
</dbReference>
<evidence type="ECO:0000256" key="5">
    <source>
        <dbReference type="ARBA" id="ARBA00022801"/>
    </source>
</evidence>
<evidence type="ECO:0000256" key="1">
    <source>
        <dbReference type="ARBA" id="ARBA00008721"/>
    </source>
</evidence>
<organism evidence="11 12">
    <name type="scientific">Fistulifera solaris</name>
    <name type="common">Oleaginous diatom</name>
    <dbReference type="NCBI Taxonomy" id="1519565"/>
    <lineage>
        <taxon>Eukaryota</taxon>
        <taxon>Sar</taxon>
        <taxon>Stramenopiles</taxon>
        <taxon>Ochrophyta</taxon>
        <taxon>Bacillariophyta</taxon>
        <taxon>Bacillariophyceae</taxon>
        <taxon>Bacillariophycidae</taxon>
        <taxon>Naviculales</taxon>
        <taxon>Naviculaceae</taxon>
        <taxon>Fistulifera</taxon>
    </lineage>
</organism>
<evidence type="ECO:0000256" key="4">
    <source>
        <dbReference type="ARBA" id="ARBA00022729"/>
    </source>
</evidence>
<dbReference type="Proteomes" id="UP000198406">
    <property type="component" value="Unassembled WGS sequence"/>
</dbReference>
<dbReference type="PANTHER" id="PTHR47466:SF1">
    <property type="entry name" value="METALLOPROTEASE MEP1 (AFU_ORTHOLOGUE AFUA_1G07730)-RELATED"/>
    <property type="match status" value="1"/>
</dbReference>
<evidence type="ECO:0000256" key="7">
    <source>
        <dbReference type="ARBA" id="ARBA00023049"/>
    </source>
</evidence>
<dbReference type="OrthoDB" id="47886at2759"/>
<dbReference type="Pfam" id="PF05572">
    <property type="entry name" value="Peptidase_M43"/>
    <property type="match status" value="1"/>
</dbReference>
<gene>
    <name evidence="11" type="ORF">FisN_32Lh015</name>
</gene>
<keyword evidence="7" id="KW-0482">Metalloprotease</keyword>
<proteinExistence type="inferred from homology"/>
<evidence type="ECO:0000259" key="10">
    <source>
        <dbReference type="Pfam" id="PF05572"/>
    </source>
</evidence>
<comment type="caution">
    <text evidence="11">The sequence shown here is derived from an EMBL/GenBank/DDBJ whole genome shotgun (WGS) entry which is preliminary data.</text>
</comment>
<accession>A0A1Z5KPC1</accession>
<dbReference type="SUPFAM" id="SSF55486">
    <property type="entry name" value="Metalloproteases ('zincins'), catalytic domain"/>
    <property type="match status" value="1"/>
</dbReference>
<dbReference type="GO" id="GO:0046872">
    <property type="term" value="F:metal ion binding"/>
    <property type="evidence" value="ECO:0007669"/>
    <property type="project" value="UniProtKB-KW"/>
</dbReference>
<dbReference type="InParanoid" id="A0A1Z5KPC1"/>
<dbReference type="InterPro" id="IPR024079">
    <property type="entry name" value="MetalloPept_cat_dom_sf"/>
</dbReference>
<feature type="signal peptide" evidence="9">
    <location>
        <begin position="1"/>
        <end position="18"/>
    </location>
</feature>
<protein>
    <recommendedName>
        <fullName evidence="10">Peptidase M43 pregnancy-associated plasma-A domain-containing protein</fullName>
    </recommendedName>
</protein>
<evidence type="ECO:0000256" key="2">
    <source>
        <dbReference type="ARBA" id="ARBA00022670"/>
    </source>
</evidence>
<keyword evidence="4 9" id="KW-0732">Signal</keyword>
<feature type="domain" description="Peptidase M43 pregnancy-associated plasma-A" evidence="10">
    <location>
        <begin position="191"/>
        <end position="279"/>
    </location>
</feature>
<keyword evidence="8" id="KW-1015">Disulfide bond</keyword>
<dbReference type="PANTHER" id="PTHR47466">
    <property type="match status" value="1"/>
</dbReference>